<gene>
    <name evidence="1" type="ORF">BN977_01073</name>
</gene>
<reference evidence="1" key="2">
    <citation type="submission" date="2014-03" db="EMBL/GenBank/DDBJ databases">
        <authorList>
            <person name="Urmite Genomes"/>
        </authorList>
    </citation>
    <scope>NUCLEOTIDE SEQUENCE</scope>
    <source>
        <strain evidence="1">DSM 44829</strain>
    </source>
</reference>
<dbReference type="Proteomes" id="UP000028870">
    <property type="component" value="Unassembled WGS sequence"/>
</dbReference>
<accession>W9BHX0</accession>
<comment type="caution">
    <text evidence="1">The sequence shown here is derived from an EMBL/GenBank/DDBJ whole genome shotgun (WGS) entry which is preliminary data.</text>
</comment>
<keyword evidence="2" id="KW-1185">Reference proteome</keyword>
<dbReference type="STRING" id="258533.BN977_01073"/>
<proteinExistence type="predicted"/>
<reference evidence="1" key="1">
    <citation type="submission" date="2014-03" db="EMBL/GenBank/DDBJ databases">
        <title>Draft Genome Sequence of Mycobacterium cosmeticum DSM 44829.</title>
        <authorList>
            <person name="Croce O."/>
            <person name="Robert C."/>
            <person name="Raoult D."/>
            <person name="Drancourt M."/>
        </authorList>
    </citation>
    <scope>NUCLEOTIDE SEQUENCE [LARGE SCALE GENOMIC DNA]</scope>
    <source>
        <strain evidence="1">DSM 44829</strain>
    </source>
</reference>
<dbReference type="EMBL" id="CCBB010000001">
    <property type="protein sequence ID" value="CDO06290.1"/>
    <property type="molecule type" value="Genomic_DNA"/>
</dbReference>
<evidence type="ECO:0000313" key="2">
    <source>
        <dbReference type="Proteomes" id="UP000028870"/>
    </source>
</evidence>
<name>W9BHX0_MYCCO</name>
<protein>
    <submittedName>
        <fullName evidence="1">Uncharacterized protein</fullName>
    </submittedName>
</protein>
<organism evidence="1 2">
    <name type="scientific">Mycolicibacterium cosmeticum</name>
    <dbReference type="NCBI Taxonomy" id="258533"/>
    <lineage>
        <taxon>Bacteria</taxon>
        <taxon>Bacillati</taxon>
        <taxon>Actinomycetota</taxon>
        <taxon>Actinomycetes</taxon>
        <taxon>Mycobacteriales</taxon>
        <taxon>Mycobacteriaceae</taxon>
        <taxon>Mycolicibacterium</taxon>
    </lineage>
</organism>
<dbReference type="AlphaFoldDB" id="W9BHX0"/>
<sequence length="69" mass="7286">MTSRVVVAASPVVAGRGVVRVLAVSRPRYGICTCGWVGRERRLHGLAVLDALEHATSSGCLPASPLVFR</sequence>
<evidence type="ECO:0000313" key="1">
    <source>
        <dbReference type="EMBL" id="CDO06290.1"/>
    </source>
</evidence>